<feature type="coiled-coil region" evidence="1">
    <location>
        <begin position="295"/>
        <end position="352"/>
    </location>
</feature>
<organism evidence="2 3">
    <name type="scientific">Cyclospora cayetanensis</name>
    <dbReference type="NCBI Taxonomy" id="88456"/>
    <lineage>
        <taxon>Eukaryota</taxon>
        <taxon>Sar</taxon>
        <taxon>Alveolata</taxon>
        <taxon>Apicomplexa</taxon>
        <taxon>Conoidasida</taxon>
        <taxon>Coccidia</taxon>
        <taxon>Eucoccidiorida</taxon>
        <taxon>Eimeriorina</taxon>
        <taxon>Eimeriidae</taxon>
        <taxon>Cyclospora</taxon>
    </lineage>
</organism>
<keyword evidence="3" id="KW-1185">Reference proteome</keyword>
<accession>A0A1D3D6D1</accession>
<evidence type="ECO:0000313" key="3">
    <source>
        <dbReference type="Proteomes" id="UP000095192"/>
    </source>
</evidence>
<comment type="caution">
    <text evidence="2">The sequence shown here is derived from an EMBL/GenBank/DDBJ whole genome shotgun (WGS) entry which is preliminary data.</text>
</comment>
<feature type="coiled-coil region" evidence="1">
    <location>
        <begin position="50"/>
        <end position="208"/>
    </location>
</feature>
<proteinExistence type="predicted"/>
<dbReference type="AlphaFoldDB" id="A0A1D3D6D1"/>
<protein>
    <recommendedName>
        <fullName evidence="4">Trichohyalin</fullName>
    </recommendedName>
</protein>
<keyword evidence="1" id="KW-0175">Coiled coil</keyword>
<gene>
    <name evidence="2" type="ORF">cyc_01853</name>
</gene>
<evidence type="ECO:0000256" key="1">
    <source>
        <dbReference type="SAM" id="Coils"/>
    </source>
</evidence>
<name>A0A1D3D6D1_9EIME</name>
<dbReference type="EMBL" id="JROU02000538">
    <property type="protein sequence ID" value="OEH79011.1"/>
    <property type="molecule type" value="Genomic_DNA"/>
</dbReference>
<dbReference type="Proteomes" id="UP000095192">
    <property type="component" value="Unassembled WGS sequence"/>
</dbReference>
<reference evidence="2 3" key="1">
    <citation type="journal article" date="2016" name="BMC Genomics">
        <title>Comparative genomics reveals Cyclospora cayetanensis possesses coccidia-like metabolism and invasion components but unique surface antigens.</title>
        <authorList>
            <person name="Liu S."/>
            <person name="Wang L."/>
            <person name="Zheng H."/>
            <person name="Xu Z."/>
            <person name="Roellig D.M."/>
            <person name="Li N."/>
            <person name="Frace M.A."/>
            <person name="Tang K."/>
            <person name="Arrowood M.J."/>
            <person name="Moss D.M."/>
            <person name="Zhang L."/>
            <person name="Feng Y."/>
            <person name="Xiao L."/>
        </authorList>
    </citation>
    <scope>NUCLEOTIDE SEQUENCE [LARGE SCALE GENOMIC DNA]</scope>
    <source>
        <strain evidence="2 3">CHN_HEN01</strain>
    </source>
</reference>
<evidence type="ECO:0008006" key="4">
    <source>
        <dbReference type="Google" id="ProtNLM"/>
    </source>
</evidence>
<dbReference type="VEuPathDB" id="ToxoDB:cyc_01853"/>
<sequence length="425" mass="50154">MASTIEASEDIHVELGTCAKDEVAAPPHRKTTQDLTEEFKDLNWAKVDEFNSFKAKLEEEAREEDRLRKQKQLRDALEDQLREQKLAKELQKREILESAKELQKDLELWKKQEREKEEKAYVKMLLQKEVLDAQMQERQKLQEETIAEQLRESREVLEQVSRDLELEKRRAQKAKVQKARAMQEILEVTAAERRLAEARAKKEQEEDMRLLKLSVQLEKEAAERVKQERQTLLNLHQSRADRIAMLTSVDKARSTITRIPIYAPRQRGILVQLKGVVTILQKELATQSALKRDAADQARRQAMEKEAMARKKAEQLEVHEFLKLQRKEKEQQKELERQERHQLQKLQELDAQEYKAKEELAQRNRRALLKSQQELLVKQMEERKLNKDILVSQTEMKLNRRLLEEVNDYLLHKTQAAPAVESDEV</sequence>
<dbReference type="InParanoid" id="A0A1D3D6D1"/>
<evidence type="ECO:0000313" key="2">
    <source>
        <dbReference type="EMBL" id="OEH79011.1"/>
    </source>
</evidence>